<organism evidence="2 3">
    <name type="scientific">Stylosanthes scabra</name>
    <dbReference type="NCBI Taxonomy" id="79078"/>
    <lineage>
        <taxon>Eukaryota</taxon>
        <taxon>Viridiplantae</taxon>
        <taxon>Streptophyta</taxon>
        <taxon>Embryophyta</taxon>
        <taxon>Tracheophyta</taxon>
        <taxon>Spermatophyta</taxon>
        <taxon>Magnoliopsida</taxon>
        <taxon>eudicotyledons</taxon>
        <taxon>Gunneridae</taxon>
        <taxon>Pentapetalae</taxon>
        <taxon>rosids</taxon>
        <taxon>fabids</taxon>
        <taxon>Fabales</taxon>
        <taxon>Fabaceae</taxon>
        <taxon>Papilionoideae</taxon>
        <taxon>50 kb inversion clade</taxon>
        <taxon>dalbergioids sensu lato</taxon>
        <taxon>Dalbergieae</taxon>
        <taxon>Pterocarpus clade</taxon>
        <taxon>Stylosanthes</taxon>
    </lineage>
</organism>
<feature type="compositionally biased region" description="Polar residues" evidence="1">
    <location>
        <begin position="13"/>
        <end position="22"/>
    </location>
</feature>
<sequence>IKRGKLSHASKVNRASASQAKRNTPGKPIRLKVNGPKATQGLCLGQFFLLKHLVHLLA</sequence>
<evidence type="ECO:0000256" key="1">
    <source>
        <dbReference type="SAM" id="MobiDB-lite"/>
    </source>
</evidence>
<comment type="caution">
    <text evidence="2">The sequence shown here is derived from an EMBL/GenBank/DDBJ whole genome shotgun (WGS) entry which is preliminary data.</text>
</comment>
<evidence type="ECO:0000313" key="3">
    <source>
        <dbReference type="Proteomes" id="UP001341840"/>
    </source>
</evidence>
<dbReference type="EMBL" id="JASCZI010274902">
    <property type="protein sequence ID" value="MED6226262.1"/>
    <property type="molecule type" value="Genomic_DNA"/>
</dbReference>
<evidence type="ECO:0000313" key="2">
    <source>
        <dbReference type="EMBL" id="MED6226262.1"/>
    </source>
</evidence>
<dbReference type="Proteomes" id="UP001341840">
    <property type="component" value="Unassembled WGS sequence"/>
</dbReference>
<gene>
    <name evidence="2" type="ORF">PIB30_101848</name>
</gene>
<keyword evidence="3" id="KW-1185">Reference proteome</keyword>
<name>A0ABU6ZWC3_9FABA</name>
<accession>A0ABU6ZWC3</accession>
<feature type="region of interest" description="Disordered" evidence="1">
    <location>
        <begin position="1"/>
        <end position="32"/>
    </location>
</feature>
<proteinExistence type="predicted"/>
<feature type="non-terminal residue" evidence="2">
    <location>
        <position position="1"/>
    </location>
</feature>
<protein>
    <submittedName>
        <fullName evidence="2">Uncharacterized protein</fullName>
    </submittedName>
</protein>
<reference evidence="2 3" key="1">
    <citation type="journal article" date="2023" name="Plants (Basel)">
        <title>Bridging the Gap: Combining Genomics and Transcriptomics Approaches to Understand Stylosanthes scabra, an Orphan Legume from the Brazilian Caatinga.</title>
        <authorList>
            <person name="Ferreira-Neto J.R.C."/>
            <person name="da Silva M.D."/>
            <person name="Binneck E."/>
            <person name="de Melo N.F."/>
            <person name="da Silva R.H."/>
            <person name="de Melo A.L.T.M."/>
            <person name="Pandolfi V."/>
            <person name="Bustamante F.O."/>
            <person name="Brasileiro-Vidal A.C."/>
            <person name="Benko-Iseppon A.M."/>
        </authorList>
    </citation>
    <scope>NUCLEOTIDE SEQUENCE [LARGE SCALE GENOMIC DNA]</scope>
    <source>
        <tissue evidence="2">Leaves</tissue>
    </source>
</reference>